<evidence type="ECO:0000313" key="1">
    <source>
        <dbReference type="EMBL" id="GIY53871.1"/>
    </source>
</evidence>
<dbReference type="Proteomes" id="UP001054945">
    <property type="component" value="Unassembled WGS sequence"/>
</dbReference>
<gene>
    <name evidence="1" type="ORF">CEXT_355671</name>
</gene>
<dbReference type="AlphaFoldDB" id="A0AAV4U7X9"/>
<organism evidence="1 2">
    <name type="scientific">Caerostris extrusa</name>
    <name type="common">Bark spider</name>
    <name type="synonym">Caerostris bankana</name>
    <dbReference type="NCBI Taxonomy" id="172846"/>
    <lineage>
        <taxon>Eukaryota</taxon>
        <taxon>Metazoa</taxon>
        <taxon>Ecdysozoa</taxon>
        <taxon>Arthropoda</taxon>
        <taxon>Chelicerata</taxon>
        <taxon>Arachnida</taxon>
        <taxon>Araneae</taxon>
        <taxon>Araneomorphae</taxon>
        <taxon>Entelegynae</taxon>
        <taxon>Araneoidea</taxon>
        <taxon>Araneidae</taxon>
        <taxon>Caerostris</taxon>
    </lineage>
</organism>
<reference evidence="1 2" key="1">
    <citation type="submission" date="2021-06" db="EMBL/GenBank/DDBJ databases">
        <title>Caerostris extrusa draft genome.</title>
        <authorList>
            <person name="Kono N."/>
            <person name="Arakawa K."/>
        </authorList>
    </citation>
    <scope>NUCLEOTIDE SEQUENCE [LARGE SCALE GENOMIC DNA]</scope>
</reference>
<comment type="caution">
    <text evidence="1">The sequence shown here is derived from an EMBL/GenBank/DDBJ whole genome shotgun (WGS) entry which is preliminary data.</text>
</comment>
<name>A0AAV4U7X9_CAEEX</name>
<keyword evidence="2" id="KW-1185">Reference proteome</keyword>
<sequence length="115" mass="12131">MLCLHQEGKKGREVEGVCSGFLNDGRCNSILESGNEGFGTKIWGGSRKGGGGRGGPNVVKAKKMLGFRFGLEGILMTKLKGRSLKRGMFLIAGIIQVGEGWSLRSGCGRGRISSG</sequence>
<evidence type="ECO:0000313" key="2">
    <source>
        <dbReference type="Proteomes" id="UP001054945"/>
    </source>
</evidence>
<protein>
    <submittedName>
        <fullName evidence="1">Uncharacterized protein</fullName>
    </submittedName>
</protein>
<proteinExistence type="predicted"/>
<dbReference type="EMBL" id="BPLR01012424">
    <property type="protein sequence ID" value="GIY53871.1"/>
    <property type="molecule type" value="Genomic_DNA"/>
</dbReference>
<accession>A0AAV4U7X9</accession>